<dbReference type="AlphaFoldDB" id="A0A072QY14"/>
<dbReference type="HOGENOM" id="CLU_012762_3_2_5"/>
<dbReference type="Pfam" id="PF22638">
    <property type="entry name" value="FlgK_D1"/>
    <property type="match status" value="1"/>
</dbReference>
<dbReference type="PATRIC" id="fig|1293911.3.peg.1194"/>
<sequence length="456" mass="49200">MALSSALNTARNSLKATTSQFDVVAKNIAGARDPNYTRRTSYLESGPRGAVHVAVRRDDSPFLLDNYLVKSSQAAAAGSLANGLHRLAEIHGADGFSNSPSQLLSDFQKALQAYANDPDQRAAGDAAVDRARDLVNTLNKGNREIEKLRNDADSDIQDSVDHINDLLQKFHELDQKVVQEKNAGRDAYSYMDQRDAVLKQLSQEIGINTVSHQDGSTSIYGMDGSTLYDKSPRKVTFESSNSLPAGIAGKQVFVDGVPLGHPSFAEPNGGGNLGGLLKVRDEMAPQYQKQLDEMASALMSIFPGSPPLFLDSDKPEGEIGPMVGLSGRIKLNPIFDSNTPGGGPEHFGKDIQSLVDAFDQKREFGSDTGLATEQSLMSFGKNSMGWLEGVRSDADKNAKYQGTMFARAAEALSNETGVNTDDEMAVMLQLEQAYAATTRIISTVGKMLDDLMIAIR</sequence>
<reference evidence="10 11" key="1">
    <citation type="submission" date="2013-04" db="EMBL/GenBank/DDBJ databases">
        <title>The Genome Sequence of Bartonella bacilliformis Ver097.</title>
        <authorList>
            <consortium name="The Broad Institute Genomics Platform"/>
            <consortium name="The Broad Institute Genome Sequencing Center for Infectious Disease"/>
            <person name="Feldgarden M."/>
            <person name="Kirby J."/>
            <person name="Birtles R."/>
            <person name="Dasch G."/>
            <person name="Hendrix L."/>
            <person name="Koehler J."/>
            <person name="Walker B."/>
            <person name="Young S.K."/>
            <person name="Zeng Q."/>
            <person name="Gargeya S."/>
            <person name="Fitzgerald M."/>
            <person name="Haas B."/>
            <person name="Abouelleil A."/>
            <person name="Allen A.W."/>
            <person name="Alvarado L."/>
            <person name="Arachchi H.M."/>
            <person name="Berlin A.M."/>
            <person name="Chapman S.B."/>
            <person name="Gainer-Dewar J."/>
            <person name="Goldberg J."/>
            <person name="Griggs A."/>
            <person name="Gujja S."/>
            <person name="Hansen M."/>
            <person name="Howarth C."/>
            <person name="Imamovic A."/>
            <person name="Ireland A."/>
            <person name="Larimer J."/>
            <person name="McCowan C."/>
            <person name="Murphy C."/>
            <person name="Pearson M."/>
            <person name="Poon T.W."/>
            <person name="Priest M."/>
            <person name="Roberts A."/>
            <person name="Saif S."/>
            <person name="Shea T."/>
            <person name="Sisk P."/>
            <person name="Sykes S."/>
            <person name="Wortman J."/>
            <person name="Nusbaum C."/>
            <person name="Birren B."/>
        </authorList>
    </citation>
    <scope>NUCLEOTIDE SEQUENCE [LARGE SCALE GENOMIC DNA]</scope>
    <source>
        <strain evidence="10 11">Ver097</strain>
    </source>
</reference>
<dbReference type="InterPro" id="IPR010930">
    <property type="entry name" value="Flg_bb/hook_C_dom"/>
</dbReference>
<dbReference type="GO" id="GO:0005198">
    <property type="term" value="F:structural molecule activity"/>
    <property type="evidence" value="ECO:0007669"/>
    <property type="project" value="InterPro"/>
</dbReference>
<evidence type="ECO:0000256" key="2">
    <source>
        <dbReference type="ARBA" id="ARBA00004613"/>
    </source>
</evidence>
<accession>A0A072QY14</accession>
<dbReference type="InterPro" id="IPR053927">
    <property type="entry name" value="FlgK_helical"/>
</dbReference>
<dbReference type="GO" id="GO:0005576">
    <property type="term" value="C:extracellular region"/>
    <property type="evidence" value="ECO:0007669"/>
    <property type="project" value="UniProtKB-SubCell"/>
</dbReference>
<dbReference type="RefSeq" id="WP_041849845.1">
    <property type="nucleotide sequence ID" value="NZ_KL503807.1"/>
</dbReference>
<dbReference type="Pfam" id="PF06429">
    <property type="entry name" value="Flg_bbr_C"/>
    <property type="match status" value="1"/>
</dbReference>
<dbReference type="Proteomes" id="UP000031740">
    <property type="component" value="Unassembled WGS sequence"/>
</dbReference>
<evidence type="ECO:0000313" key="10">
    <source>
        <dbReference type="EMBL" id="KEG18306.1"/>
    </source>
</evidence>
<dbReference type="SUPFAM" id="SSF64518">
    <property type="entry name" value="Phase 1 flagellin"/>
    <property type="match status" value="1"/>
</dbReference>
<evidence type="ECO:0000256" key="3">
    <source>
        <dbReference type="ARBA" id="ARBA00009677"/>
    </source>
</evidence>
<feature type="domain" description="Flagellar basal-body/hook protein C-terminal" evidence="8">
    <location>
        <begin position="416"/>
        <end position="451"/>
    </location>
</feature>
<comment type="subcellular location">
    <subcellularLocation>
        <location evidence="1">Bacterial flagellum</location>
    </subcellularLocation>
    <subcellularLocation>
        <location evidence="2">Secreted</location>
    </subcellularLocation>
</comment>
<dbReference type="PANTHER" id="PTHR30033:SF1">
    <property type="entry name" value="FLAGELLAR HOOK-ASSOCIATED PROTEIN 1"/>
    <property type="match status" value="1"/>
</dbReference>
<comment type="caution">
    <text evidence="10">The sequence shown here is derived from an EMBL/GenBank/DDBJ whole genome shotgun (WGS) entry which is preliminary data.</text>
</comment>
<evidence type="ECO:0000259" key="9">
    <source>
        <dbReference type="Pfam" id="PF22638"/>
    </source>
</evidence>
<feature type="domain" description="Flagellar hook-associated protein FlgK helical" evidence="9">
    <location>
        <begin position="99"/>
        <end position="300"/>
    </location>
</feature>
<keyword evidence="10" id="KW-0969">Cilium</keyword>
<dbReference type="EMBL" id="ASIV01000008">
    <property type="protein sequence ID" value="KEG18306.1"/>
    <property type="molecule type" value="Genomic_DNA"/>
</dbReference>
<evidence type="ECO:0000256" key="7">
    <source>
        <dbReference type="SAM" id="Coils"/>
    </source>
</evidence>
<gene>
    <name evidence="10" type="ORF">H710_01155</name>
</gene>
<dbReference type="NCBIfam" id="TIGR02492">
    <property type="entry name" value="flgK_ends"/>
    <property type="match status" value="1"/>
</dbReference>
<dbReference type="PANTHER" id="PTHR30033">
    <property type="entry name" value="FLAGELLAR HOOK-ASSOCIATED PROTEIN 1"/>
    <property type="match status" value="1"/>
</dbReference>
<evidence type="ECO:0000256" key="5">
    <source>
        <dbReference type="ARBA" id="ARBA00022525"/>
    </source>
</evidence>
<feature type="coiled-coil region" evidence="7">
    <location>
        <begin position="131"/>
        <end position="183"/>
    </location>
</feature>
<evidence type="ECO:0000256" key="4">
    <source>
        <dbReference type="ARBA" id="ARBA00016244"/>
    </source>
</evidence>
<organism evidence="10 11">
    <name type="scientific">Bartonella bacilliformis Ver097</name>
    <dbReference type="NCBI Taxonomy" id="1293911"/>
    <lineage>
        <taxon>Bacteria</taxon>
        <taxon>Pseudomonadati</taxon>
        <taxon>Pseudomonadota</taxon>
        <taxon>Alphaproteobacteria</taxon>
        <taxon>Hyphomicrobiales</taxon>
        <taxon>Bartonellaceae</taxon>
        <taxon>Bartonella</taxon>
    </lineage>
</organism>
<evidence type="ECO:0000313" key="11">
    <source>
        <dbReference type="Proteomes" id="UP000031740"/>
    </source>
</evidence>
<comment type="similarity">
    <text evidence="3">Belongs to the flagella basal body rod proteins family.</text>
</comment>
<name>A0A072QY14_BARBA</name>
<evidence type="ECO:0000256" key="1">
    <source>
        <dbReference type="ARBA" id="ARBA00004365"/>
    </source>
</evidence>
<keyword evidence="10" id="KW-0966">Cell projection</keyword>
<dbReference type="STRING" id="1293911.H710_01155"/>
<proteinExistence type="inferred from homology"/>
<dbReference type="GO" id="GO:0044780">
    <property type="term" value="P:bacterial-type flagellum assembly"/>
    <property type="evidence" value="ECO:0007669"/>
    <property type="project" value="InterPro"/>
</dbReference>
<dbReference type="GO" id="GO:0009424">
    <property type="term" value="C:bacterial-type flagellum hook"/>
    <property type="evidence" value="ECO:0007669"/>
    <property type="project" value="InterPro"/>
</dbReference>
<evidence type="ECO:0000256" key="6">
    <source>
        <dbReference type="ARBA" id="ARBA00023143"/>
    </source>
</evidence>
<keyword evidence="10" id="KW-0282">Flagellum</keyword>
<evidence type="ECO:0000259" key="8">
    <source>
        <dbReference type="Pfam" id="PF06429"/>
    </source>
</evidence>
<keyword evidence="7" id="KW-0175">Coiled coil</keyword>
<keyword evidence="6" id="KW-0975">Bacterial flagellum</keyword>
<keyword evidence="5" id="KW-0964">Secreted</keyword>
<protein>
    <recommendedName>
        <fullName evidence="4">Flagellar hook-associated protein 1</fullName>
    </recommendedName>
</protein>
<dbReference type="InterPro" id="IPR002371">
    <property type="entry name" value="FlgK"/>
</dbReference>